<dbReference type="OrthoDB" id="3219854at2759"/>
<dbReference type="InterPro" id="IPR045338">
    <property type="entry name" value="DUF6535"/>
</dbReference>
<evidence type="ECO:0000256" key="2">
    <source>
        <dbReference type="SAM" id="Phobius"/>
    </source>
</evidence>
<dbReference type="Pfam" id="PF20153">
    <property type="entry name" value="DUF6535"/>
    <property type="match status" value="1"/>
</dbReference>
<organism evidence="4 5">
    <name type="scientific">Armillaria ostoyae</name>
    <name type="common">Armillaria root rot fungus</name>
    <dbReference type="NCBI Taxonomy" id="47428"/>
    <lineage>
        <taxon>Eukaryota</taxon>
        <taxon>Fungi</taxon>
        <taxon>Dikarya</taxon>
        <taxon>Basidiomycota</taxon>
        <taxon>Agaricomycotina</taxon>
        <taxon>Agaricomycetes</taxon>
        <taxon>Agaricomycetidae</taxon>
        <taxon>Agaricales</taxon>
        <taxon>Marasmiineae</taxon>
        <taxon>Physalacriaceae</taxon>
        <taxon>Armillaria</taxon>
    </lineage>
</organism>
<feature type="transmembrane region" description="Helical" evidence="2">
    <location>
        <begin position="264"/>
        <end position="288"/>
    </location>
</feature>
<evidence type="ECO:0000256" key="1">
    <source>
        <dbReference type="SAM" id="MobiDB-lite"/>
    </source>
</evidence>
<proteinExistence type="predicted"/>
<feature type="transmembrane region" description="Helical" evidence="2">
    <location>
        <begin position="231"/>
        <end position="258"/>
    </location>
</feature>
<sequence>MTNPRNAGQPEPDLEAAAGAVEQSGGAQEKPASIGIRRTGTTFGIHKKDTRKTGGDPTDYTKRYGKDVVGQEMSSRGRFWLTYLDEALVFDEEMVEMHKDNIDVLLVFAGLFSAILSTFVIQTAQNLQPDYTAVSASLLIELVGYQRAASDSSSIPLSPFYPAISFSPSLADVWVNSLWFFSLALSLTTALVAVLTKQWLHQYISVVSDISPLGRGRIRQYRYMGLEKWQVPMIIGLLPILLHVSLGLFFTGLCIYLFALHAVIAYTVASLSGIVYAAYLIFLFLPLFHYNCPYKTPLTDYLFGIYRTIYNISRFICCRGPLNHNAIPRTTRDAERRGVHLAEVRDAIDAEAISWLHSTSSNTSVQRIALEAALGIHLDSRRGNANNIIDEIFERHSGLELETHRSPASSKRPDQIPETISKDTTSSLLAILHSQGDNIVLPEGIWTCLLNYEEWKVPLHASESASLVIQLAAKLIEAWRKGLTPDPSQRPPIPSSKRRPLRDYLSSKDSEATLALVNGLSIMTRTFFKSSAAGDLVDVMRMFGYKLRDEKSPQNVKLLVHGISDTIRVIQRLPAQYLDQKSRAQNAFLISSSCIFPKLEEPESKTHLALLEILCCSDRYAFTLTDVHSQPETFFTNAVRCFLSSCSYRTRPNHLELKVIERIVGPFFNQGYITDRGHTQVKFLRFFGPYFELKDCGILLKIFEEEGGLQALGGKFIDMLEQSATPKELAPTTGFAHLVANQMIETNTFDPLHLPDSTQKSPFTDSLSMLIHLLLYNSSGLLTIGRLLKTLHQRNMAQSTWKEFVEQLRQWMADKREELGHLYNIEDIHRVPDVLLEKADVPLELLADPRSIA</sequence>
<accession>A0A284RJG7</accession>
<feature type="transmembrane region" description="Helical" evidence="2">
    <location>
        <begin position="177"/>
        <end position="195"/>
    </location>
</feature>
<feature type="region of interest" description="Disordered" evidence="1">
    <location>
        <begin position="1"/>
        <end position="33"/>
    </location>
</feature>
<name>A0A284RJG7_ARMOS</name>
<keyword evidence="2" id="KW-0472">Membrane</keyword>
<feature type="transmembrane region" description="Helical" evidence="2">
    <location>
        <begin position="104"/>
        <end position="124"/>
    </location>
</feature>
<keyword evidence="2" id="KW-1133">Transmembrane helix</keyword>
<evidence type="ECO:0000313" key="4">
    <source>
        <dbReference type="EMBL" id="SJL08875.1"/>
    </source>
</evidence>
<dbReference type="EMBL" id="FUEG01000009">
    <property type="protein sequence ID" value="SJL08875.1"/>
    <property type="molecule type" value="Genomic_DNA"/>
</dbReference>
<gene>
    <name evidence="4" type="ORF">ARMOST_12247</name>
</gene>
<dbReference type="AlphaFoldDB" id="A0A284RJG7"/>
<feature type="domain" description="DUF6535" evidence="3">
    <location>
        <begin position="80"/>
        <end position="258"/>
    </location>
</feature>
<dbReference type="Proteomes" id="UP000219338">
    <property type="component" value="Unassembled WGS sequence"/>
</dbReference>
<reference evidence="5" key="1">
    <citation type="journal article" date="2017" name="Nat. Ecol. Evol.">
        <title>Genome expansion and lineage-specific genetic innovations in the forest pathogenic fungi Armillaria.</title>
        <authorList>
            <person name="Sipos G."/>
            <person name="Prasanna A.N."/>
            <person name="Walter M.C."/>
            <person name="O'Connor E."/>
            <person name="Balint B."/>
            <person name="Krizsan K."/>
            <person name="Kiss B."/>
            <person name="Hess J."/>
            <person name="Varga T."/>
            <person name="Slot J."/>
            <person name="Riley R."/>
            <person name="Boka B."/>
            <person name="Rigling D."/>
            <person name="Barry K."/>
            <person name="Lee J."/>
            <person name="Mihaltcheva S."/>
            <person name="LaButti K."/>
            <person name="Lipzen A."/>
            <person name="Waldron R."/>
            <person name="Moloney N.M."/>
            <person name="Sperisen C."/>
            <person name="Kredics L."/>
            <person name="Vagvoelgyi C."/>
            <person name="Patrignani A."/>
            <person name="Fitzpatrick D."/>
            <person name="Nagy I."/>
            <person name="Doyle S."/>
            <person name="Anderson J.B."/>
            <person name="Grigoriev I.V."/>
            <person name="Gueldener U."/>
            <person name="Muensterkoetter M."/>
            <person name="Nagy L.G."/>
        </authorList>
    </citation>
    <scope>NUCLEOTIDE SEQUENCE [LARGE SCALE GENOMIC DNA]</scope>
    <source>
        <strain evidence="5">C18/9</strain>
    </source>
</reference>
<evidence type="ECO:0000313" key="5">
    <source>
        <dbReference type="Proteomes" id="UP000219338"/>
    </source>
</evidence>
<evidence type="ECO:0000259" key="3">
    <source>
        <dbReference type="Pfam" id="PF20153"/>
    </source>
</evidence>
<keyword evidence="2" id="KW-0812">Transmembrane</keyword>
<keyword evidence="5" id="KW-1185">Reference proteome</keyword>
<protein>
    <recommendedName>
        <fullName evidence="3">DUF6535 domain-containing protein</fullName>
    </recommendedName>
</protein>